<dbReference type="PANTHER" id="PTHR43540:SF6">
    <property type="entry name" value="ISOCHORISMATASE-LIKE DOMAIN-CONTAINING PROTEIN"/>
    <property type="match status" value="1"/>
</dbReference>
<dbReference type="Pfam" id="PF00857">
    <property type="entry name" value="Isochorismatase"/>
    <property type="match status" value="1"/>
</dbReference>
<dbReference type="RefSeq" id="WP_012891303.1">
    <property type="nucleotide sequence ID" value="NC_013595.1"/>
</dbReference>
<dbReference type="SUPFAM" id="SSF52499">
    <property type="entry name" value="Isochorismatase-like hydrolases"/>
    <property type="match status" value="1"/>
</dbReference>
<proteinExistence type="predicted"/>
<organism evidence="3 4">
    <name type="scientific">Streptosporangium roseum (strain ATCC 12428 / DSM 43021 / JCM 3005 / KCTC 9067 / NCIMB 10171 / NRRL 2505 / NI 9100)</name>
    <dbReference type="NCBI Taxonomy" id="479432"/>
    <lineage>
        <taxon>Bacteria</taxon>
        <taxon>Bacillati</taxon>
        <taxon>Actinomycetota</taxon>
        <taxon>Actinomycetes</taxon>
        <taxon>Streptosporangiales</taxon>
        <taxon>Streptosporangiaceae</taxon>
        <taxon>Streptosporangium</taxon>
    </lineage>
</organism>
<dbReference type="CDD" id="cd00431">
    <property type="entry name" value="cysteine_hydrolases"/>
    <property type="match status" value="1"/>
</dbReference>
<dbReference type="InterPro" id="IPR050272">
    <property type="entry name" value="Isochorismatase-like_hydrls"/>
</dbReference>
<dbReference type="InterPro" id="IPR016291">
    <property type="entry name" value="Isochorismatase"/>
</dbReference>
<dbReference type="OrthoDB" id="3174612at2"/>
<evidence type="ECO:0000313" key="3">
    <source>
        <dbReference type="EMBL" id="ACZ87563.1"/>
    </source>
</evidence>
<dbReference type="Proteomes" id="UP000002029">
    <property type="component" value="Chromosome"/>
</dbReference>
<feature type="domain" description="Isochorismatase-like" evidence="2">
    <location>
        <begin position="9"/>
        <end position="190"/>
    </location>
</feature>
<dbReference type="EMBL" id="CP001814">
    <property type="protein sequence ID" value="ACZ87563.1"/>
    <property type="molecule type" value="Genomic_DNA"/>
</dbReference>
<protein>
    <recommendedName>
        <fullName evidence="2">Isochorismatase-like domain-containing protein</fullName>
    </recommendedName>
</protein>
<accession>D2B539</accession>
<evidence type="ECO:0000313" key="4">
    <source>
        <dbReference type="Proteomes" id="UP000002029"/>
    </source>
</evidence>
<dbReference type="AlphaFoldDB" id="D2B539"/>
<dbReference type="PANTHER" id="PTHR43540">
    <property type="entry name" value="PEROXYUREIDOACRYLATE/UREIDOACRYLATE AMIDOHYDROLASE-RELATED"/>
    <property type="match status" value="1"/>
</dbReference>
<dbReference type="Gene3D" id="3.40.50.850">
    <property type="entry name" value="Isochorismatase-like"/>
    <property type="match status" value="1"/>
</dbReference>
<reference evidence="3 4" key="1">
    <citation type="journal article" date="2010" name="Stand. Genomic Sci.">
        <title>Complete genome sequence of Streptosporangium roseum type strain (NI 9100).</title>
        <authorList>
            <person name="Nolan M."/>
            <person name="Sikorski J."/>
            <person name="Jando M."/>
            <person name="Lucas S."/>
            <person name="Lapidus A."/>
            <person name="Glavina Del Rio T."/>
            <person name="Chen F."/>
            <person name="Tice H."/>
            <person name="Pitluck S."/>
            <person name="Cheng J.F."/>
            <person name="Chertkov O."/>
            <person name="Sims D."/>
            <person name="Meincke L."/>
            <person name="Brettin T."/>
            <person name="Han C."/>
            <person name="Detter J.C."/>
            <person name="Bruce D."/>
            <person name="Goodwin L."/>
            <person name="Land M."/>
            <person name="Hauser L."/>
            <person name="Chang Y.J."/>
            <person name="Jeffries C.D."/>
            <person name="Ivanova N."/>
            <person name="Mavromatis K."/>
            <person name="Mikhailova N."/>
            <person name="Chen A."/>
            <person name="Palaniappan K."/>
            <person name="Chain P."/>
            <person name="Rohde M."/>
            <person name="Goker M."/>
            <person name="Bristow J."/>
            <person name="Eisen J.A."/>
            <person name="Markowitz V."/>
            <person name="Hugenholtz P."/>
            <person name="Kyrpides N.C."/>
            <person name="Klenk H.P."/>
        </authorList>
    </citation>
    <scope>NUCLEOTIDE SEQUENCE [LARGE SCALE GENOMIC DNA]</scope>
    <source>
        <strain evidence="4">ATCC 12428 / DSM 43021 / JCM 3005 / NI 9100</strain>
    </source>
</reference>
<dbReference type="STRING" id="479432.Sros_4718"/>
<evidence type="ECO:0000259" key="2">
    <source>
        <dbReference type="Pfam" id="PF00857"/>
    </source>
</evidence>
<name>D2B539_STRRD</name>
<dbReference type="GO" id="GO:0008908">
    <property type="term" value="F:isochorismatase activity"/>
    <property type="evidence" value="ECO:0007669"/>
    <property type="project" value="InterPro"/>
</dbReference>
<sequence>MTDPATGVALIVIDMQNDYCHPDGVFARAGLTVDRLPELVDGVNTLVAAARAGGRPIVWVRMEWSDDDQVGLLGERSPFLRRAGLRAGTWGSELLSSLDARGDDIATTKPRFSAFFETPLEDLLRERGVGRIVVVGVRTDFCVESTVRDAFFRDLEVVVVADAVAGYFEELHRGSLRVMGTVFADVVDLDAGTALLRDASLTI</sequence>
<dbReference type="HOGENOM" id="CLU_068979_8_0_11"/>
<dbReference type="eggNOG" id="COG1335">
    <property type="taxonomic scope" value="Bacteria"/>
</dbReference>
<keyword evidence="4" id="KW-1185">Reference proteome</keyword>
<dbReference type="KEGG" id="sro:Sros_4718"/>
<evidence type="ECO:0000256" key="1">
    <source>
        <dbReference type="ARBA" id="ARBA00022801"/>
    </source>
</evidence>
<dbReference type="InterPro" id="IPR036380">
    <property type="entry name" value="Isochorismatase-like_sf"/>
</dbReference>
<gene>
    <name evidence="3" type="ordered locus">Sros_4718</name>
</gene>
<keyword evidence="1" id="KW-0378">Hydrolase</keyword>
<dbReference type="InterPro" id="IPR000868">
    <property type="entry name" value="Isochorismatase-like_dom"/>
</dbReference>
<dbReference type="PRINTS" id="PR01398">
    <property type="entry name" value="ISCHRISMTASE"/>
</dbReference>